<feature type="domain" description="DDH" evidence="6">
    <location>
        <begin position="71"/>
        <end position="214"/>
    </location>
</feature>
<dbReference type="GO" id="GO:0008409">
    <property type="term" value="F:5'-3' exonuclease activity"/>
    <property type="evidence" value="ECO:0007669"/>
    <property type="project" value="InterPro"/>
</dbReference>
<keyword evidence="5 9" id="KW-0269">Exonuclease</keyword>
<dbReference type="GO" id="GO:0006281">
    <property type="term" value="P:DNA repair"/>
    <property type="evidence" value="ECO:0007669"/>
    <property type="project" value="InterPro"/>
</dbReference>
<evidence type="ECO:0000259" key="6">
    <source>
        <dbReference type="Pfam" id="PF01368"/>
    </source>
</evidence>
<dbReference type="EMBL" id="PXYV01000001">
    <property type="protein sequence ID" value="PSR24097.1"/>
    <property type="molecule type" value="Genomic_DNA"/>
</dbReference>
<feature type="domain" description="DHHA1" evidence="7">
    <location>
        <begin position="335"/>
        <end position="420"/>
    </location>
</feature>
<reference evidence="9 10" key="1">
    <citation type="journal article" date="2014" name="BMC Genomics">
        <title>Comparison of environmental and isolate Sulfobacillus genomes reveals diverse carbon, sulfur, nitrogen, and hydrogen metabolisms.</title>
        <authorList>
            <person name="Justice N.B."/>
            <person name="Norman A."/>
            <person name="Brown C.T."/>
            <person name="Singh A."/>
            <person name="Thomas B.C."/>
            <person name="Banfield J.F."/>
        </authorList>
    </citation>
    <scope>NUCLEOTIDE SEQUENCE [LARGE SCALE GENOMIC DNA]</scope>
    <source>
        <strain evidence="9">AMDSBA3</strain>
    </source>
</reference>
<dbReference type="Proteomes" id="UP000241848">
    <property type="component" value="Unassembled WGS sequence"/>
</dbReference>
<dbReference type="GO" id="GO:0006310">
    <property type="term" value="P:DNA recombination"/>
    <property type="evidence" value="ECO:0007669"/>
    <property type="project" value="InterPro"/>
</dbReference>
<dbReference type="InterPro" id="IPR041122">
    <property type="entry name" value="RecJ_OB"/>
</dbReference>
<dbReference type="Pfam" id="PF17768">
    <property type="entry name" value="RecJ_OB"/>
    <property type="match status" value="1"/>
</dbReference>
<evidence type="ECO:0000313" key="9">
    <source>
        <dbReference type="EMBL" id="PSR24097.1"/>
    </source>
</evidence>
<feature type="domain" description="RecJ OB" evidence="8">
    <location>
        <begin position="444"/>
        <end position="539"/>
    </location>
</feature>
<organism evidence="9 10">
    <name type="scientific">Sulfobacillus acidophilus</name>
    <dbReference type="NCBI Taxonomy" id="53633"/>
    <lineage>
        <taxon>Bacteria</taxon>
        <taxon>Bacillati</taxon>
        <taxon>Bacillota</taxon>
        <taxon>Clostridia</taxon>
        <taxon>Eubacteriales</taxon>
        <taxon>Clostridiales Family XVII. Incertae Sedis</taxon>
        <taxon>Sulfobacillus</taxon>
    </lineage>
</organism>
<evidence type="ECO:0000256" key="2">
    <source>
        <dbReference type="ARBA" id="ARBA00019841"/>
    </source>
</evidence>
<evidence type="ECO:0000256" key="3">
    <source>
        <dbReference type="ARBA" id="ARBA00022722"/>
    </source>
</evidence>
<protein>
    <recommendedName>
        <fullName evidence="2">Single-stranded-DNA-specific exonuclease RecJ</fullName>
    </recommendedName>
</protein>
<dbReference type="Gene3D" id="3.10.310.30">
    <property type="match status" value="1"/>
</dbReference>
<comment type="caution">
    <text evidence="9">The sequence shown here is derived from an EMBL/GenBank/DDBJ whole genome shotgun (WGS) entry which is preliminary data.</text>
</comment>
<dbReference type="InterPro" id="IPR038763">
    <property type="entry name" value="DHH_sf"/>
</dbReference>
<dbReference type="InterPro" id="IPR051673">
    <property type="entry name" value="SSDNA_exonuclease_RecJ"/>
</dbReference>
<evidence type="ECO:0000256" key="1">
    <source>
        <dbReference type="ARBA" id="ARBA00005915"/>
    </source>
</evidence>
<proteinExistence type="inferred from homology"/>
<dbReference type="AlphaFoldDB" id="A0A2T2WPD2"/>
<evidence type="ECO:0000313" key="10">
    <source>
        <dbReference type="Proteomes" id="UP000241848"/>
    </source>
</evidence>
<dbReference type="InterPro" id="IPR001667">
    <property type="entry name" value="DDH_dom"/>
</dbReference>
<gene>
    <name evidence="9" type="primary">recJ</name>
    <name evidence="9" type="ORF">C7B45_00325</name>
</gene>
<name>A0A2T2WPD2_9FIRM</name>
<dbReference type="InterPro" id="IPR003156">
    <property type="entry name" value="DHHA1_dom"/>
</dbReference>
<evidence type="ECO:0000256" key="4">
    <source>
        <dbReference type="ARBA" id="ARBA00022801"/>
    </source>
</evidence>
<keyword evidence="4" id="KW-0378">Hydrolase</keyword>
<evidence type="ECO:0000259" key="8">
    <source>
        <dbReference type="Pfam" id="PF17768"/>
    </source>
</evidence>
<comment type="similarity">
    <text evidence="1">Belongs to the RecJ family.</text>
</comment>
<dbReference type="SUPFAM" id="SSF64182">
    <property type="entry name" value="DHH phosphoesterases"/>
    <property type="match status" value="1"/>
</dbReference>
<dbReference type="InterPro" id="IPR004610">
    <property type="entry name" value="RecJ"/>
</dbReference>
<keyword evidence="3" id="KW-0540">Nuclease</keyword>
<dbReference type="PANTHER" id="PTHR30255:SF2">
    <property type="entry name" value="SINGLE-STRANDED-DNA-SPECIFIC EXONUCLEASE RECJ"/>
    <property type="match status" value="1"/>
</dbReference>
<evidence type="ECO:0000256" key="5">
    <source>
        <dbReference type="ARBA" id="ARBA00022839"/>
    </source>
</evidence>
<sequence length="753" mass="83641">MFWRDPLDPAVIQRAAKAWDLPDYAAEFLLRRRMPLEALEANTPMQSPFVLRDMERACDIIRQYLSQGKRVRVYGDYDADGVTATALLVGALKRMGYAAQVDYYIPNRFDEGYGLHEEAVVDAVRDGVDLMITVDCGSSSPEAARLANSLGLALVVTDHHALPVEVPKVSALVNPQQDVEADKLSGAGVALQLARALNGGEVAEELYGIAAVGTVADVVSLVGMNRTLTQRGLKAIGDGNVPGLTALLGLGAIGHVTAQDLGFHVGPCLNAAGRLGTADAAVQLFLERDPQRIASLAQELTELNRARRTIEQQIIEKAWENLVRDHRGRLFPFTVIAGDGWHPGVIGIVASRFREWLRRPVAVITWEGDVGKGSARSVPSLNLINHLRRSEDLFSRLGGHPGAAGFSLRRQEVSAMSELLSEGLPAAVVEQQFEMGQFDLIAQPSLPSSSIWTDLQKFEPFGHGFEAPRFLVKGSLRTIRRVGDQGQHVQMTLQEDAVPAVGFQLGERARGLQVGDPVRLVATLETNWYRDEAMPQWRVMLLDGPWPRTTRKWARGCPNPLPQRVLWVVESDRAVWRTAQREVAWPYVLALSVGELVALEEQARRGLITRVVASQWRPWPQLLNWADAVIWTCTPRSRSKWEESASLLKHDGQLWLTPIASTVLPHRKAHHLHLSRDRLGQHWRGWERHNGGFSPGRAVFSELELTPALAKQGERRTVARSHLYQMALWEARQDADRPFDMALLGREELNGME</sequence>
<evidence type="ECO:0000259" key="7">
    <source>
        <dbReference type="Pfam" id="PF02272"/>
    </source>
</evidence>
<dbReference type="PANTHER" id="PTHR30255">
    <property type="entry name" value="SINGLE-STRANDED-DNA-SPECIFIC EXONUCLEASE RECJ"/>
    <property type="match status" value="1"/>
</dbReference>
<dbReference type="GO" id="GO:0003676">
    <property type="term" value="F:nucleic acid binding"/>
    <property type="evidence" value="ECO:0007669"/>
    <property type="project" value="InterPro"/>
</dbReference>
<dbReference type="Pfam" id="PF01368">
    <property type="entry name" value="DHH"/>
    <property type="match status" value="1"/>
</dbReference>
<dbReference type="Gene3D" id="3.90.1640.30">
    <property type="match status" value="1"/>
</dbReference>
<dbReference type="NCBIfam" id="TIGR00644">
    <property type="entry name" value="recJ"/>
    <property type="match status" value="1"/>
</dbReference>
<dbReference type="Pfam" id="PF02272">
    <property type="entry name" value="DHHA1"/>
    <property type="match status" value="1"/>
</dbReference>
<accession>A0A2T2WPD2</accession>